<dbReference type="AlphaFoldDB" id="G9XPX7"/>
<accession>G9XPX7</accession>
<feature type="non-terminal residue" evidence="1">
    <location>
        <position position="1"/>
    </location>
</feature>
<organism evidence="1 2">
    <name type="scientific">Desulfitobacterium hafniense DP7</name>
    <dbReference type="NCBI Taxonomy" id="537010"/>
    <lineage>
        <taxon>Bacteria</taxon>
        <taxon>Bacillati</taxon>
        <taxon>Bacillota</taxon>
        <taxon>Clostridia</taxon>
        <taxon>Eubacteriales</taxon>
        <taxon>Desulfitobacteriaceae</taxon>
        <taxon>Desulfitobacterium</taxon>
    </lineage>
</organism>
<evidence type="ECO:0000313" key="1">
    <source>
        <dbReference type="EMBL" id="EHL06271.1"/>
    </source>
</evidence>
<dbReference type="EMBL" id="AFZX01000078">
    <property type="protein sequence ID" value="EHL06271.1"/>
    <property type="molecule type" value="Genomic_DNA"/>
</dbReference>
<sequence length="105" mass="12152">ECPFYREKVITCLSSKPNLMRLNALVVRKFPEVYQRLRVQLCSKDPEGYREFAKILMLNVFVYSMTHYLPFTFLPSQGVFTASINMSPNVTTLSRLGTNLISSFF</sequence>
<dbReference type="HOGENOM" id="CLU_2228717_0_0_9"/>
<proteinExistence type="predicted"/>
<comment type="caution">
    <text evidence="1">The sequence shown here is derived from an EMBL/GenBank/DDBJ whole genome shotgun (WGS) entry which is preliminary data.</text>
</comment>
<name>G9XPX7_DESHA</name>
<reference evidence="1 2" key="1">
    <citation type="submission" date="2011-08" db="EMBL/GenBank/DDBJ databases">
        <authorList>
            <person name="Weinstock G."/>
            <person name="Sodergren E."/>
            <person name="Clifton S."/>
            <person name="Fulton L."/>
            <person name="Fulton B."/>
            <person name="Courtney L."/>
            <person name="Fronick C."/>
            <person name="Harrison M."/>
            <person name="Strong C."/>
            <person name="Farmer C."/>
            <person name="Delahaunty K."/>
            <person name="Markovic C."/>
            <person name="Hall O."/>
            <person name="Minx P."/>
            <person name="Tomlinson C."/>
            <person name="Mitreva M."/>
            <person name="Hou S."/>
            <person name="Chen J."/>
            <person name="Wollam A."/>
            <person name="Pepin K.H."/>
            <person name="Johnson M."/>
            <person name="Bhonagiri V."/>
            <person name="Zhang X."/>
            <person name="Suruliraj S."/>
            <person name="Warren W."/>
            <person name="Chinwalla A."/>
            <person name="Mardis E.R."/>
            <person name="Wilson R.K."/>
        </authorList>
    </citation>
    <scope>NUCLEOTIDE SEQUENCE [LARGE SCALE GENOMIC DNA]</scope>
    <source>
        <strain evidence="1 2">DP7</strain>
    </source>
</reference>
<dbReference type="Proteomes" id="UP000004416">
    <property type="component" value="Unassembled WGS sequence"/>
</dbReference>
<dbReference type="RefSeq" id="WP_005813300.1">
    <property type="nucleotide sequence ID" value="NZ_JH414477.1"/>
</dbReference>
<evidence type="ECO:0000313" key="2">
    <source>
        <dbReference type="Proteomes" id="UP000004416"/>
    </source>
</evidence>
<protein>
    <submittedName>
        <fullName evidence="1">Uncharacterized protein</fullName>
    </submittedName>
</protein>
<gene>
    <name evidence="1" type="ORF">HMPREF0322_03023</name>
</gene>